<dbReference type="KEGG" id="obg:Verru16b_00369"/>
<dbReference type="InterPro" id="IPR025576">
    <property type="entry name" value="YwiC"/>
</dbReference>
<dbReference type="AlphaFoldDB" id="A0A1I7PI67"/>
<accession>A0A1I7PI67</accession>
<evidence type="ECO:0000256" key="1">
    <source>
        <dbReference type="SAM" id="Phobius"/>
    </source>
</evidence>
<keyword evidence="1" id="KW-1133">Transmembrane helix</keyword>
<keyword evidence="1" id="KW-0812">Transmembrane</keyword>
<feature type="transmembrane region" description="Helical" evidence="1">
    <location>
        <begin position="113"/>
        <end position="132"/>
    </location>
</feature>
<sequence>MDATLGYISPAPPPIPAGIAARPASSVFLPKEHGSWSLALEPLALGLLVAPSWAGGALAAAVLAGFFARRPLKAAFDPVNGARRVTARETLFMWTALAGAGLFEAGVLGGGPALWPLLLAVPFGGLFVWYDGRNNSRAAAAELAGCAAFAFVPAAVATLAGAGPAVALALATVAAARSLPAILTVRSCLRSAKGEPAGAGLSVWSAGVALLVLVALVTAKLSPAVAAGCGAVLFTRTLWLTGPWRPAWPARRIGQMEAALGLLYVVMISSLWPSL</sequence>
<keyword evidence="3" id="KW-1185">Reference proteome</keyword>
<dbReference type="Proteomes" id="UP000095228">
    <property type="component" value="Chromosome"/>
</dbReference>
<feature type="transmembrane region" description="Helical" evidence="1">
    <location>
        <begin position="166"/>
        <end position="185"/>
    </location>
</feature>
<keyword evidence="1" id="KW-0472">Membrane</keyword>
<dbReference type="RefSeq" id="WP_069960691.1">
    <property type="nucleotide sequence ID" value="NZ_CP016094.1"/>
</dbReference>
<dbReference type="Pfam" id="PF14256">
    <property type="entry name" value="YwiC"/>
    <property type="match status" value="1"/>
</dbReference>
<feature type="transmembrane region" description="Helical" evidence="1">
    <location>
        <begin position="253"/>
        <end position="272"/>
    </location>
</feature>
<organism evidence="2 3">
    <name type="scientific">Lacunisphaera limnophila</name>
    <dbReference type="NCBI Taxonomy" id="1838286"/>
    <lineage>
        <taxon>Bacteria</taxon>
        <taxon>Pseudomonadati</taxon>
        <taxon>Verrucomicrobiota</taxon>
        <taxon>Opitutia</taxon>
        <taxon>Opitutales</taxon>
        <taxon>Opitutaceae</taxon>
        <taxon>Lacunisphaera</taxon>
    </lineage>
</organism>
<feature type="transmembrane region" description="Helical" evidence="1">
    <location>
        <begin position="224"/>
        <end position="241"/>
    </location>
</feature>
<dbReference type="EMBL" id="CP016094">
    <property type="protein sequence ID" value="AOS43326.1"/>
    <property type="molecule type" value="Genomic_DNA"/>
</dbReference>
<reference evidence="2 3" key="1">
    <citation type="submission" date="2016-06" db="EMBL/GenBank/DDBJ databases">
        <title>Three novel species with peptidoglycan cell walls form the new genus Lacunisphaera gen. nov. in the family Opitutaceae of the verrucomicrobial subdivision 4.</title>
        <authorList>
            <person name="Rast P."/>
            <person name="Gloeckner I."/>
            <person name="Jogler M."/>
            <person name="Boedeker C."/>
            <person name="Jeske O."/>
            <person name="Wiegand S."/>
            <person name="Reinhardt R."/>
            <person name="Schumann P."/>
            <person name="Rohde M."/>
            <person name="Spring S."/>
            <person name="Gloeckner F.O."/>
            <person name="Jogler C."/>
        </authorList>
    </citation>
    <scope>NUCLEOTIDE SEQUENCE [LARGE SCALE GENOMIC DNA]</scope>
    <source>
        <strain evidence="2 3">IG16b</strain>
    </source>
</reference>
<evidence type="ECO:0000313" key="3">
    <source>
        <dbReference type="Proteomes" id="UP000095228"/>
    </source>
</evidence>
<feature type="transmembrane region" description="Helical" evidence="1">
    <location>
        <begin position="89"/>
        <end position="107"/>
    </location>
</feature>
<feature type="transmembrane region" description="Helical" evidence="1">
    <location>
        <begin position="139"/>
        <end position="160"/>
    </location>
</feature>
<evidence type="ECO:0008006" key="4">
    <source>
        <dbReference type="Google" id="ProtNLM"/>
    </source>
</evidence>
<feature type="transmembrane region" description="Helical" evidence="1">
    <location>
        <begin position="43"/>
        <end position="68"/>
    </location>
</feature>
<protein>
    <recommendedName>
        <fullName evidence="4">Prenyltransferase</fullName>
    </recommendedName>
</protein>
<feature type="transmembrane region" description="Helical" evidence="1">
    <location>
        <begin position="197"/>
        <end position="218"/>
    </location>
</feature>
<evidence type="ECO:0000313" key="2">
    <source>
        <dbReference type="EMBL" id="AOS43326.1"/>
    </source>
</evidence>
<name>A0A1I7PI67_9BACT</name>
<gene>
    <name evidence="2" type="ORF">Verru16b_00369</name>
</gene>
<proteinExistence type="predicted"/>
<dbReference type="STRING" id="1838286.Verru16b_00369"/>